<evidence type="ECO:0000313" key="1">
    <source>
        <dbReference type="EMBL" id="KKM83178.1"/>
    </source>
</evidence>
<reference evidence="1" key="1">
    <citation type="journal article" date="2015" name="Nature">
        <title>Complex archaea that bridge the gap between prokaryotes and eukaryotes.</title>
        <authorList>
            <person name="Spang A."/>
            <person name="Saw J.H."/>
            <person name="Jorgensen S.L."/>
            <person name="Zaremba-Niedzwiedzka K."/>
            <person name="Martijn J."/>
            <person name="Lind A.E."/>
            <person name="van Eijk R."/>
            <person name="Schleper C."/>
            <person name="Guy L."/>
            <person name="Ettema T.J."/>
        </authorList>
    </citation>
    <scope>NUCLEOTIDE SEQUENCE</scope>
</reference>
<dbReference type="EMBL" id="LAZR01007754">
    <property type="protein sequence ID" value="KKM83178.1"/>
    <property type="molecule type" value="Genomic_DNA"/>
</dbReference>
<proteinExistence type="predicted"/>
<gene>
    <name evidence="1" type="ORF">LCGC14_1312130</name>
</gene>
<feature type="non-terminal residue" evidence="1">
    <location>
        <position position="50"/>
    </location>
</feature>
<sequence length="50" mass="6061">MYYVTDLGHSYWERLANKESRSEEETQRWNVMYVVENEDEPGSSYENIPE</sequence>
<comment type="caution">
    <text evidence="1">The sequence shown here is derived from an EMBL/GenBank/DDBJ whole genome shotgun (WGS) entry which is preliminary data.</text>
</comment>
<name>A0A0F9KMJ0_9ZZZZ</name>
<dbReference type="AlphaFoldDB" id="A0A0F9KMJ0"/>
<organism evidence="1">
    <name type="scientific">marine sediment metagenome</name>
    <dbReference type="NCBI Taxonomy" id="412755"/>
    <lineage>
        <taxon>unclassified sequences</taxon>
        <taxon>metagenomes</taxon>
        <taxon>ecological metagenomes</taxon>
    </lineage>
</organism>
<accession>A0A0F9KMJ0</accession>
<protein>
    <submittedName>
        <fullName evidence="1">Uncharacterized protein</fullName>
    </submittedName>
</protein>